<feature type="transmembrane region" description="Helical" evidence="9">
    <location>
        <begin position="104"/>
        <end position="131"/>
    </location>
</feature>
<evidence type="ECO:0000256" key="1">
    <source>
        <dbReference type="ARBA" id="ARBA00004651"/>
    </source>
</evidence>
<feature type="transmembrane region" description="Helical" evidence="9">
    <location>
        <begin position="435"/>
        <end position="456"/>
    </location>
</feature>
<evidence type="ECO:0000313" key="12">
    <source>
        <dbReference type="EMBL" id="KIU16110.1"/>
    </source>
</evidence>
<feature type="domain" description="Glycosyltransferase RgtA/B/C/D-like" evidence="10">
    <location>
        <begin position="89"/>
        <end position="251"/>
    </location>
</feature>
<keyword evidence="6 9" id="KW-1133">Transmembrane helix</keyword>
<dbReference type="GO" id="GO:0009103">
    <property type="term" value="P:lipopolysaccharide biosynthetic process"/>
    <property type="evidence" value="ECO:0007669"/>
    <property type="project" value="UniProtKB-ARBA"/>
</dbReference>
<dbReference type="InterPro" id="IPR050297">
    <property type="entry name" value="LipidA_mod_glycosyltrf_83"/>
</dbReference>
<keyword evidence="13" id="KW-1185">Reference proteome</keyword>
<dbReference type="EMBL" id="JXST01000020">
    <property type="protein sequence ID" value="KIU16110.1"/>
    <property type="molecule type" value="Genomic_DNA"/>
</dbReference>
<feature type="transmembrane region" description="Helical" evidence="9">
    <location>
        <begin position="241"/>
        <end position="262"/>
    </location>
</feature>
<feature type="compositionally biased region" description="Basic and acidic residues" evidence="8">
    <location>
        <begin position="531"/>
        <end position="545"/>
    </location>
</feature>
<evidence type="ECO:0000259" key="11">
    <source>
        <dbReference type="Pfam" id="PF24878"/>
    </source>
</evidence>
<keyword evidence="4 12" id="KW-0808">Transferase</keyword>
<feature type="transmembrane region" description="Helical" evidence="9">
    <location>
        <begin position="193"/>
        <end position="210"/>
    </location>
</feature>
<keyword evidence="2" id="KW-1003">Cell membrane</keyword>
<comment type="caution">
    <text evidence="12">The sequence shown here is derived from an EMBL/GenBank/DDBJ whole genome shotgun (WGS) entry which is preliminary data.</text>
</comment>
<evidence type="ECO:0000256" key="8">
    <source>
        <dbReference type="SAM" id="MobiDB-lite"/>
    </source>
</evidence>
<dbReference type="Pfam" id="PF24878">
    <property type="entry name" value="YkcB_C"/>
    <property type="match status" value="1"/>
</dbReference>
<dbReference type="RefSeq" id="WP_043986267.1">
    <property type="nucleotide sequence ID" value="NZ_JXST01000020.1"/>
</dbReference>
<feature type="transmembrane region" description="Helical" evidence="9">
    <location>
        <begin position="493"/>
        <end position="515"/>
    </location>
</feature>
<dbReference type="InterPro" id="IPR056785">
    <property type="entry name" value="YkcA/B-like_C"/>
</dbReference>
<sequence length="656" mass="69257">MSTTSAAVLDAPTDEPQTPAPRRWSLATKTGERSALALLLIVTAIGYLWNITVNGMGNQFYAAAVWAGSRNWEALLFGSIDPNNVITVDKPPLSQWVMALSGQIFGFSSASMLIPEALMAVGSVWLLYAAVRRISGPAAGLLAGAVLALTPVSAMMFRFNNPDAAMVLLMTLAAYFTVRALKDSVDGAARRGGAKWMALAGVALGFAFLAKMLEGVMVAPALGLTYLIAAPVALRSRLWHLLGALGALLVSAGWFVVLTILWPASSRPYMAGSTDNSFMNLVLGYNGFGRVLGKNHMGKTDPDKPSTVHTLTGEHAGHAAGEAMKTAGHHGGGFGDQTQGLPRLFTGEFGFEIGWLVPAALLATVLVLISRGRAPRTDRVRAGAILFGGWLVSVGLVLSFMKTNVHPYYCLALAPAMAAMFAIFVIEFWRRRESLFHRIGLTTVLLASGVWGFVILGRNADWLPALRWVFLVAAIVGAAALVWAGAGDNRKRIATLALGLAMFGAAGGSVAYSLATFGQPHLGGGPSVGPADKDDKGHGGFGQRDDNPQLNALLKATTTKWSAAIDRSSPAAGLELDTRTPVIAIGGFGGSDPAPTLQQFQSYVANHEVAYYIVSDSKGHWGADAHSDIADWVSANFAPLKVGSDTVYNLTQPVKK</sequence>
<gene>
    <name evidence="12" type="ORF">TL10_15510</name>
</gene>
<feature type="transmembrane region" description="Helical" evidence="9">
    <location>
        <begin position="138"/>
        <end position="158"/>
    </location>
</feature>
<dbReference type="PANTHER" id="PTHR33908:SF3">
    <property type="entry name" value="UNDECAPRENYL PHOSPHATE-ALPHA-4-AMINO-4-DEOXY-L-ARABINOSE ARABINOSYL TRANSFERASE"/>
    <property type="match status" value="1"/>
</dbReference>
<feature type="transmembrane region" description="Helical" evidence="9">
    <location>
        <begin position="382"/>
        <end position="400"/>
    </location>
</feature>
<reference evidence="12 13" key="1">
    <citation type="submission" date="2015-01" db="EMBL/GenBank/DDBJ databases">
        <title>Genome sequence of Mycobacterium llatzerense and Mycobacterium immunogenum recovered from brain abscess.</title>
        <authorList>
            <person name="Greninger A.L."/>
            <person name="Langelier C."/>
            <person name="Cunningham G."/>
            <person name="Chiu C.Y."/>
            <person name="Miller S."/>
        </authorList>
    </citation>
    <scope>NUCLEOTIDE SEQUENCE [LARGE SCALE GENOMIC DNA]</scope>
    <source>
        <strain evidence="12 13">CLUC14</strain>
    </source>
</reference>
<evidence type="ECO:0000256" key="3">
    <source>
        <dbReference type="ARBA" id="ARBA00022676"/>
    </source>
</evidence>
<dbReference type="PATRIC" id="fig|280871.6.peg.3215"/>
<evidence type="ECO:0000256" key="6">
    <source>
        <dbReference type="ARBA" id="ARBA00022989"/>
    </source>
</evidence>
<feature type="region of interest" description="Disordered" evidence="8">
    <location>
        <begin position="525"/>
        <end position="545"/>
    </location>
</feature>
<keyword evidence="3 12" id="KW-0328">Glycosyltransferase</keyword>
<dbReference type="Proteomes" id="UP000032221">
    <property type="component" value="Unassembled WGS sequence"/>
</dbReference>
<comment type="subcellular location">
    <subcellularLocation>
        <location evidence="1">Cell membrane</location>
        <topology evidence="1">Multi-pass membrane protein</topology>
    </subcellularLocation>
</comment>
<keyword evidence="5 9" id="KW-0812">Transmembrane</keyword>
<evidence type="ECO:0000256" key="9">
    <source>
        <dbReference type="SAM" id="Phobius"/>
    </source>
</evidence>
<dbReference type="GO" id="GO:0016763">
    <property type="term" value="F:pentosyltransferase activity"/>
    <property type="evidence" value="ECO:0007669"/>
    <property type="project" value="TreeGrafter"/>
</dbReference>
<feature type="transmembrane region" description="Helical" evidence="9">
    <location>
        <begin position="468"/>
        <end position="486"/>
    </location>
</feature>
<dbReference type="PANTHER" id="PTHR33908">
    <property type="entry name" value="MANNOSYLTRANSFERASE YKCB-RELATED"/>
    <property type="match status" value="1"/>
</dbReference>
<feature type="region of interest" description="Disordered" evidence="8">
    <location>
        <begin position="1"/>
        <end position="22"/>
    </location>
</feature>
<dbReference type="AlphaFoldDB" id="A0A0D1L5G9"/>
<dbReference type="Pfam" id="PF13231">
    <property type="entry name" value="PMT_2"/>
    <property type="match status" value="1"/>
</dbReference>
<protein>
    <submittedName>
        <fullName evidence="12">Mannosyltransferase</fullName>
    </submittedName>
</protein>
<dbReference type="OrthoDB" id="5241882at2"/>
<organism evidence="12 13">
    <name type="scientific">Mycolicibacterium llatzerense</name>
    <dbReference type="NCBI Taxonomy" id="280871"/>
    <lineage>
        <taxon>Bacteria</taxon>
        <taxon>Bacillati</taxon>
        <taxon>Actinomycetota</taxon>
        <taxon>Actinomycetes</taxon>
        <taxon>Mycobacteriales</taxon>
        <taxon>Mycobacteriaceae</taxon>
        <taxon>Mycolicibacterium</taxon>
    </lineage>
</organism>
<evidence type="ECO:0000256" key="5">
    <source>
        <dbReference type="ARBA" id="ARBA00022692"/>
    </source>
</evidence>
<feature type="transmembrane region" description="Helical" evidence="9">
    <location>
        <begin position="406"/>
        <end position="428"/>
    </location>
</feature>
<evidence type="ECO:0000259" key="10">
    <source>
        <dbReference type="Pfam" id="PF13231"/>
    </source>
</evidence>
<dbReference type="GO" id="GO:0010041">
    <property type="term" value="P:response to iron(III) ion"/>
    <property type="evidence" value="ECO:0007669"/>
    <property type="project" value="TreeGrafter"/>
</dbReference>
<dbReference type="InterPro" id="IPR038731">
    <property type="entry name" value="RgtA/B/C-like"/>
</dbReference>
<evidence type="ECO:0000313" key="13">
    <source>
        <dbReference type="Proteomes" id="UP000032221"/>
    </source>
</evidence>
<feature type="transmembrane region" description="Helical" evidence="9">
    <location>
        <begin position="353"/>
        <end position="370"/>
    </location>
</feature>
<feature type="transmembrane region" description="Helical" evidence="9">
    <location>
        <begin position="216"/>
        <end position="234"/>
    </location>
</feature>
<feature type="transmembrane region" description="Helical" evidence="9">
    <location>
        <begin position="164"/>
        <end position="181"/>
    </location>
</feature>
<keyword evidence="7 9" id="KW-0472">Membrane</keyword>
<evidence type="ECO:0000256" key="4">
    <source>
        <dbReference type="ARBA" id="ARBA00022679"/>
    </source>
</evidence>
<dbReference type="STRING" id="280871.TL10_15510"/>
<feature type="domain" description="Putative mannosyltransferase YkcA/B-like C-terminal" evidence="11">
    <location>
        <begin position="555"/>
        <end position="636"/>
    </location>
</feature>
<proteinExistence type="predicted"/>
<dbReference type="GO" id="GO:0005886">
    <property type="term" value="C:plasma membrane"/>
    <property type="evidence" value="ECO:0007669"/>
    <property type="project" value="UniProtKB-SubCell"/>
</dbReference>
<name>A0A0D1L5G9_9MYCO</name>
<evidence type="ECO:0000256" key="2">
    <source>
        <dbReference type="ARBA" id="ARBA00022475"/>
    </source>
</evidence>
<evidence type="ECO:0000256" key="7">
    <source>
        <dbReference type="ARBA" id="ARBA00023136"/>
    </source>
</evidence>
<accession>A0A0D1L5G9</accession>
<feature type="transmembrane region" description="Helical" evidence="9">
    <location>
        <begin position="35"/>
        <end position="52"/>
    </location>
</feature>